<dbReference type="EMBL" id="SGXF01000003">
    <property type="protein sequence ID" value="RZT00620.1"/>
    <property type="molecule type" value="Genomic_DNA"/>
</dbReference>
<protein>
    <recommendedName>
        <fullName evidence="3">HEAT repeat protein</fullName>
    </recommendedName>
</protein>
<evidence type="ECO:0008006" key="3">
    <source>
        <dbReference type="Google" id="ProtNLM"/>
    </source>
</evidence>
<sequence>MLTVMALDNESEIVLDDIVSYASNELVHRIIERGVSHMQHEARWQIAEILLRRKPENALAVLDALALDEDSYVRQRAQNAIDWFSES</sequence>
<comment type="caution">
    <text evidence="1">The sequence shown here is derived from an EMBL/GenBank/DDBJ whole genome shotgun (WGS) entry which is preliminary data.</text>
</comment>
<proteinExistence type="predicted"/>
<dbReference type="AlphaFoldDB" id="A0A4V2F7Q3"/>
<dbReference type="OrthoDB" id="8812152at2"/>
<name>A0A4V2F7Q3_9FIRM</name>
<evidence type="ECO:0000313" key="1">
    <source>
        <dbReference type="EMBL" id="RZT00620.1"/>
    </source>
</evidence>
<reference evidence="1 2" key="1">
    <citation type="submission" date="2019-02" db="EMBL/GenBank/DDBJ databases">
        <title>Genomic Encyclopedia of Type Strains, Phase IV (KMG-IV): sequencing the most valuable type-strain genomes for metagenomic binning, comparative biology and taxonomic classification.</title>
        <authorList>
            <person name="Goeker M."/>
        </authorList>
    </citation>
    <scope>NUCLEOTIDE SEQUENCE [LARGE SCALE GENOMIC DNA]</scope>
    <source>
        <strain evidence="1 2">DSM 29486</strain>
    </source>
</reference>
<dbReference type="RefSeq" id="WP_130435225.1">
    <property type="nucleotide sequence ID" value="NZ_SGXF01000003.1"/>
</dbReference>
<dbReference type="Proteomes" id="UP000292927">
    <property type="component" value="Unassembled WGS sequence"/>
</dbReference>
<keyword evidence="2" id="KW-1185">Reference proteome</keyword>
<evidence type="ECO:0000313" key="2">
    <source>
        <dbReference type="Proteomes" id="UP000292927"/>
    </source>
</evidence>
<gene>
    <name evidence="1" type="ORF">EV209_1944</name>
</gene>
<accession>A0A4V2F7Q3</accession>
<organism evidence="1 2">
    <name type="scientific">Cuneatibacter caecimuris</name>
    <dbReference type="NCBI Taxonomy" id="1796618"/>
    <lineage>
        <taxon>Bacteria</taxon>
        <taxon>Bacillati</taxon>
        <taxon>Bacillota</taxon>
        <taxon>Clostridia</taxon>
        <taxon>Lachnospirales</taxon>
        <taxon>Lachnospiraceae</taxon>
        <taxon>Cuneatibacter</taxon>
    </lineage>
</organism>